<reference evidence="1 2" key="1">
    <citation type="journal article" date="2020" name="Appl. Environ. Microbiol.">
        <title>Genomic Characteristics of a Novel Species of Ammonia-Oxidizing Archaea from the Jiulong River Estuary.</title>
        <authorList>
            <person name="Zou D."/>
            <person name="Wan R."/>
            <person name="Han L."/>
            <person name="Xu M.N."/>
            <person name="Liu Y."/>
            <person name="Liu H."/>
            <person name="Kao S.J."/>
            <person name="Li M."/>
        </authorList>
    </citation>
    <scope>NUCLEOTIDE SEQUENCE [LARGE SCALE GENOMIC DNA]</scope>
    <source>
        <strain evidence="1">W2bin3</strain>
    </source>
</reference>
<evidence type="ECO:0000313" key="2">
    <source>
        <dbReference type="Proteomes" id="UP000526786"/>
    </source>
</evidence>
<evidence type="ECO:0000313" key="1">
    <source>
        <dbReference type="EMBL" id="MBA4454225.1"/>
    </source>
</evidence>
<dbReference type="Proteomes" id="UP000526786">
    <property type="component" value="Unassembled WGS sequence"/>
</dbReference>
<protein>
    <submittedName>
        <fullName evidence="1">Uncharacterized protein</fullName>
    </submittedName>
</protein>
<proteinExistence type="predicted"/>
<accession>A0AC60W3M8</accession>
<name>A0AC60W3M8_9ARCH</name>
<organism evidence="1 2">
    <name type="scientific">Candidatus Nitrosomaritimum aestuariumsis</name>
    <dbReference type="NCBI Taxonomy" id="3342354"/>
    <lineage>
        <taxon>Archaea</taxon>
        <taxon>Nitrososphaerota</taxon>
        <taxon>Nitrososphaeria</taxon>
        <taxon>Nitrosopumilales</taxon>
        <taxon>Nitrosopumilaceae</taxon>
        <taxon>Candidatus Nitrosomaritimum</taxon>
    </lineage>
</organism>
<sequence length="233" mass="26506">MISIPKIKFTIPAIIAVSILSIALISYSPMDVSAELDKFSIPEISGTIAVSDELQNYSDYASISLSDAMQVAENSVTDGKAMWGKLDVVQEFLVYKVGVLTSDNIFHMVVVDAGDASPLYVSEGVSKDNWKQYKHSDSESHKKWKDHYSDLTPEERELKKQQWSEVKDAFFALSIDERAKMIMHFMSMKAQWDSLSDEEIEDKKLEMKSMMEELLPLSVEEKTQKLREYLNSI</sequence>
<gene>
    <name evidence="1" type="ORF">H2B05_04695</name>
</gene>
<comment type="caution">
    <text evidence="1">The sequence shown here is derived from an EMBL/GenBank/DDBJ whole genome shotgun (WGS) entry which is preliminary data.</text>
</comment>
<dbReference type="EMBL" id="JACENC010000182">
    <property type="protein sequence ID" value="MBA4454225.1"/>
    <property type="molecule type" value="Genomic_DNA"/>
</dbReference>